<dbReference type="CDD" id="cd00383">
    <property type="entry name" value="trans_reg_C"/>
    <property type="match status" value="1"/>
</dbReference>
<dbReference type="EMBL" id="CP016094">
    <property type="protein sequence ID" value="AOS43250.1"/>
    <property type="molecule type" value="Genomic_DNA"/>
</dbReference>
<evidence type="ECO:0000256" key="5">
    <source>
        <dbReference type="ARBA" id="ARBA00023163"/>
    </source>
</evidence>
<feature type="DNA-binding region" description="OmpR/PhoB-type" evidence="7">
    <location>
        <begin position="136"/>
        <end position="235"/>
    </location>
</feature>
<organism evidence="10 11">
    <name type="scientific">Lacunisphaera limnophila</name>
    <dbReference type="NCBI Taxonomy" id="1838286"/>
    <lineage>
        <taxon>Bacteria</taxon>
        <taxon>Pseudomonadati</taxon>
        <taxon>Verrucomicrobiota</taxon>
        <taxon>Opitutia</taxon>
        <taxon>Opitutales</taxon>
        <taxon>Opitutaceae</taxon>
        <taxon>Lacunisphaera</taxon>
    </lineage>
</organism>
<reference evidence="10 11" key="1">
    <citation type="submission" date="2016-06" db="EMBL/GenBank/DDBJ databases">
        <title>Three novel species with peptidoglycan cell walls form the new genus Lacunisphaera gen. nov. in the family Opitutaceae of the verrucomicrobial subdivision 4.</title>
        <authorList>
            <person name="Rast P."/>
            <person name="Gloeckner I."/>
            <person name="Jogler M."/>
            <person name="Boedeker C."/>
            <person name="Jeske O."/>
            <person name="Wiegand S."/>
            <person name="Reinhardt R."/>
            <person name="Schumann P."/>
            <person name="Rohde M."/>
            <person name="Spring S."/>
            <person name="Gloeckner F.O."/>
            <person name="Jogler C."/>
        </authorList>
    </citation>
    <scope>NUCLEOTIDE SEQUENCE [LARGE SCALE GENOMIC DNA]</scope>
    <source>
        <strain evidence="10 11">IG16b</strain>
    </source>
</reference>
<evidence type="ECO:0000259" key="8">
    <source>
        <dbReference type="PROSITE" id="PS50110"/>
    </source>
</evidence>
<evidence type="ECO:0000256" key="6">
    <source>
        <dbReference type="PROSITE-ProRule" id="PRU00169"/>
    </source>
</evidence>
<dbReference type="STRING" id="1838286.Verru16b_00293"/>
<dbReference type="CDD" id="cd17574">
    <property type="entry name" value="REC_OmpR"/>
    <property type="match status" value="1"/>
</dbReference>
<proteinExistence type="predicted"/>
<name>A0A1I7PHZ9_9BACT</name>
<feature type="modified residue" description="4-aspartylphosphate" evidence="6">
    <location>
        <position position="61"/>
    </location>
</feature>
<keyword evidence="2" id="KW-0902">Two-component regulatory system</keyword>
<evidence type="ECO:0000259" key="9">
    <source>
        <dbReference type="PROSITE" id="PS51755"/>
    </source>
</evidence>
<keyword evidence="3" id="KW-0805">Transcription regulation</keyword>
<dbReference type="Gene3D" id="3.40.50.2300">
    <property type="match status" value="1"/>
</dbReference>
<dbReference type="Proteomes" id="UP000095228">
    <property type="component" value="Chromosome"/>
</dbReference>
<evidence type="ECO:0000313" key="10">
    <source>
        <dbReference type="EMBL" id="AOS43250.1"/>
    </source>
</evidence>
<dbReference type="PROSITE" id="PS51755">
    <property type="entry name" value="OMPR_PHOB"/>
    <property type="match status" value="1"/>
</dbReference>
<accession>A0A1I7PHZ9</accession>
<keyword evidence="11" id="KW-1185">Reference proteome</keyword>
<dbReference type="GO" id="GO:0005829">
    <property type="term" value="C:cytosol"/>
    <property type="evidence" value="ECO:0007669"/>
    <property type="project" value="TreeGrafter"/>
</dbReference>
<keyword evidence="5" id="KW-0804">Transcription</keyword>
<dbReference type="SUPFAM" id="SSF52172">
    <property type="entry name" value="CheY-like"/>
    <property type="match status" value="1"/>
</dbReference>
<dbReference type="Pfam" id="PF00486">
    <property type="entry name" value="Trans_reg_C"/>
    <property type="match status" value="1"/>
</dbReference>
<dbReference type="GO" id="GO:0000156">
    <property type="term" value="F:phosphorelay response regulator activity"/>
    <property type="evidence" value="ECO:0007669"/>
    <property type="project" value="TreeGrafter"/>
</dbReference>
<dbReference type="OrthoDB" id="9778145at2"/>
<dbReference type="RefSeq" id="WP_069960624.1">
    <property type="nucleotide sequence ID" value="NZ_CP016094.1"/>
</dbReference>
<keyword evidence="4 7" id="KW-0238">DNA-binding</keyword>
<dbReference type="PANTHER" id="PTHR48111:SF1">
    <property type="entry name" value="TWO-COMPONENT RESPONSE REGULATOR ORR33"/>
    <property type="match status" value="1"/>
</dbReference>
<evidence type="ECO:0000256" key="4">
    <source>
        <dbReference type="ARBA" id="ARBA00023125"/>
    </source>
</evidence>
<dbReference type="PROSITE" id="PS50110">
    <property type="entry name" value="RESPONSE_REGULATORY"/>
    <property type="match status" value="1"/>
</dbReference>
<dbReference type="GO" id="GO:0032993">
    <property type="term" value="C:protein-DNA complex"/>
    <property type="evidence" value="ECO:0007669"/>
    <property type="project" value="TreeGrafter"/>
</dbReference>
<dbReference type="InterPro" id="IPR039420">
    <property type="entry name" value="WalR-like"/>
</dbReference>
<dbReference type="Gene3D" id="6.10.250.690">
    <property type="match status" value="1"/>
</dbReference>
<dbReference type="InterPro" id="IPR011006">
    <property type="entry name" value="CheY-like_superfamily"/>
</dbReference>
<dbReference type="SMART" id="SM00448">
    <property type="entry name" value="REC"/>
    <property type="match status" value="1"/>
</dbReference>
<evidence type="ECO:0000313" key="11">
    <source>
        <dbReference type="Proteomes" id="UP000095228"/>
    </source>
</evidence>
<dbReference type="Pfam" id="PF00072">
    <property type="entry name" value="Response_reg"/>
    <property type="match status" value="1"/>
</dbReference>
<keyword evidence="1 6" id="KW-0597">Phosphoprotein</keyword>
<evidence type="ECO:0000256" key="1">
    <source>
        <dbReference type="ARBA" id="ARBA00022553"/>
    </source>
</evidence>
<dbReference type="InterPro" id="IPR001789">
    <property type="entry name" value="Sig_transdc_resp-reg_receiver"/>
</dbReference>
<dbReference type="AlphaFoldDB" id="A0A1I7PHZ9"/>
<dbReference type="SMART" id="SM00862">
    <property type="entry name" value="Trans_reg_C"/>
    <property type="match status" value="1"/>
</dbReference>
<evidence type="ECO:0000256" key="7">
    <source>
        <dbReference type="PROSITE-ProRule" id="PRU01091"/>
    </source>
</evidence>
<feature type="domain" description="Response regulatory" evidence="8">
    <location>
        <begin position="12"/>
        <end position="126"/>
    </location>
</feature>
<dbReference type="InterPro" id="IPR001867">
    <property type="entry name" value="OmpR/PhoB-type_DNA-bd"/>
</dbReference>
<dbReference type="PANTHER" id="PTHR48111">
    <property type="entry name" value="REGULATOR OF RPOS"/>
    <property type="match status" value="1"/>
</dbReference>
<gene>
    <name evidence="10" type="primary">mprA_1</name>
    <name evidence="10" type="ORF">Verru16b_00293</name>
</gene>
<dbReference type="InterPro" id="IPR036388">
    <property type="entry name" value="WH-like_DNA-bd_sf"/>
</dbReference>
<protein>
    <submittedName>
        <fullName evidence="10">Response regulator MprA</fullName>
    </submittedName>
</protein>
<feature type="domain" description="OmpR/PhoB-type" evidence="9">
    <location>
        <begin position="136"/>
        <end position="235"/>
    </location>
</feature>
<dbReference type="GO" id="GO:0000976">
    <property type="term" value="F:transcription cis-regulatory region binding"/>
    <property type="evidence" value="ECO:0007669"/>
    <property type="project" value="TreeGrafter"/>
</dbReference>
<evidence type="ECO:0000256" key="3">
    <source>
        <dbReference type="ARBA" id="ARBA00023015"/>
    </source>
</evidence>
<dbReference type="Gene3D" id="1.10.10.10">
    <property type="entry name" value="Winged helix-like DNA-binding domain superfamily/Winged helix DNA-binding domain"/>
    <property type="match status" value="1"/>
</dbReference>
<dbReference type="KEGG" id="obg:Verru16b_00293"/>
<dbReference type="GO" id="GO:0006355">
    <property type="term" value="P:regulation of DNA-templated transcription"/>
    <property type="evidence" value="ECO:0007669"/>
    <property type="project" value="InterPro"/>
</dbReference>
<evidence type="ECO:0000256" key="2">
    <source>
        <dbReference type="ARBA" id="ARBA00023012"/>
    </source>
</evidence>
<sequence>MPVPSTTIAGAKLLLVEDSVELRVNCAELLRTAGYRVLEAADGVEALELWEREDPELILLDLNMPRLNGWQTLEKLKLRGCRRPVMLLTGLNEVTDRVRGLAAGADDYLGKPCDFRELIARVQALLRRSQPEASGRTRLQFGGITVDLTDRTAVSATGAVALTRTEYAILDLLARHHGRPVARATILDAVWGYTNRPNTRTVETHVWRLRQKLGDGGDEPQWIRTVPGSGYVLACEPETVAA</sequence>